<dbReference type="PRINTS" id="PR01950">
    <property type="entry name" value="LANCSUPER"/>
</dbReference>
<evidence type="ECO:0000259" key="2">
    <source>
        <dbReference type="Pfam" id="PF13575"/>
    </source>
</evidence>
<evidence type="ECO:0000313" key="4">
    <source>
        <dbReference type="Proteomes" id="UP000245412"/>
    </source>
</evidence>
<dbReference type="InterPro" id="IPR012341">
    <property type="entry name" value="6hp_glycosidase-like_sf"/>
</dbReference>
<evidence type="ECO:0000313" key="3">
    <source>
        <dbReference type="EMBL" id="PWJ76068.1"/>
    </source>
</evidence>
<evidence type="ECO:0000256" key="1">
    <source>
        <dbReference type="PIRSR" id="PIRSR607822-1"/>
    </source>
</evidence>
<dbReference type="AlphaFoldDB" id="A0AB73T4D3"/>
<proteinExistence type="predicted"/>
<dbReference type="InterPro" id="IPR025410">
    <property type="entry name" value="Lant_dehyd"/>
</dbReference>
<dbReference type="GO" id="GO:0005975">
    <property type="term" value="P:carbohydrate metabolic process"/>
    <property type="evidence" value="ECO:0007669"/>
    <property type="project" value="InterPro"/>
</dbReference>
<dbReference type="GO" id="GO:0046872">
    <property type="term" value="F:metal ion binding"/>
    <property type="evidence" value="ECO:0007669"/>
    <property type="project" value="UniProtKB-KW"/>
</dbReference>
<comment type="caution">
    <text evidence="3">The sequence shown here is derived from an EMBL/GenBank/DDBJ whole genome shotgun (WGS) entry which is preliminary data.</text>
</comment>
<feature type="domain" description="Lantibiotic biosynthesis protein dehydration" evidence="2">
    <location>
        <begin position="106"/>
        <end position="316"/>
    </location>
</feature>
<dbReference type="SMART" id="SM01260">
    <property type="entry name" value="LANC_like"/>
    <property type="match status" value="1"/>
</dbReference>
<dbReference type="Pfam" id="PF13575">
    <property type="entry name" value="DUF4135"/>
    <property type="match status" value="2"/>
</dbReference>
<accession>A0AB73T4D3</accession>
<dbReference type="GO" id="GO:0031179">
    <property type="term" value="P:peptide modification"/>
    <property type="evidence" value="ECO:0007669"/>
    <property type="project" value="InterPro"/>
</dbReference>
<dbReference type="Pfam" id="PF05147">
    <property type="entry name" value="LANC_like"/>
    <property type="match status" value="1"/>
</dbReference>
<feature type="binding site" evidence="1">
    <location>
        <position position="793"/>
    </location>
    <ligand>
        <name>Zn(2+)</name>
        <dbReference type="ChEBI" id="CHEBI:29105"/>
    </ligand>
</feature>
<keyword evidence="4" id="KW-1185">Reference proteome</keyword>
<dbReference type="SUPFAM" id="SSF158745">
    <property type="entry name" value="LanC-like"/>
    <property type="match status" value="1"/>
</dbReference>
<keyword evidence="1" id="KW-0862">Zinc</keyword>
<gene>
    <name evidence="3" type="ORF">C7383_105102</name>
</gene>
<dbReference type="RefSeq" id="WP_109626138.1">
    <property type="nucleotide sequence ID" value="NZ_JANKBI010000003.1"/>
</dbReference>
<dbReference type="PIRSF" id="PIRSF037228">
    <property type="entry name" value="Lant_mod_RumM"/>
    <property type="match status" value="1"/>
</dbReference>
<name>A0AB73T4D3_9FIRM</name>
<feature type="binding site" evidence="1">
    <location>
        <position position="839"/>
    </location>
    <ligand>
        <name>Zn(2+)</name>
        <dbReference type="ChEBI" id="CHEBI:29105"/>
    </ligand>
</feature>
<dbReference type="Gene3D" id="1.50.10.10">
    <property type="match status" value="1"/>
</dbReference>
<sequence>MSTVDEEYLFAYLYGNKKTGEDNVESKIKKHLPYAAKPAVNILAGRLMNVTAPAVRALKEKYLGEKNPLCAIDSRLACKEEWAEAERHAAEVIGREGVECLYEYVPMLRELIPQMTENFVDFMAELGKHYSLHREEIGQHLFGGADPGQLIGIQGGMADLHWGGRCTLLLNTEGGKILYKPRDIGIDKMYYGIVTRLFSDAIDAPRCVAGNGYGFCEFMDAIPVDSGEKINVYYRNLGIFCALMHALGSTDIHAENVLAVGCKPVLVDMETLLQPVIRVFNDPEIYPETEQSLDPFTADLNASLYSSAIVPVDVWGLKNIFYYTGQDAGNLPVWEGKRFTVRGREDIFFQGFREGYRRCVACRNDISEAISEFSGVNLRILLRNTNSYAKILKQLLQPSGSDAAALKERLSAMMSAVFREHGAENMLAAAENETESLWGHDIPCFQAAGNGYDLLGRDGRIICPGFLSRAAVENTMDHLNRLDDKELRFEENLLRNAMGYVLRPSAEDYKPIRAEEPMAVRDAIAGAEGIFGEIAGKMLEAPCGAHSWLMRTPEGGICTSSMGLANGWGGIAMFASALVSVSEEDSVQKKANLAVEEYLSLVEFKLREIRQATRIPETFLPYGLIDGLGGILKALQQIGEYTGKQEAVQIAVELLNLTDKMPIEEAKYIDVYSGAAGLLHTVASVPGFSQTDAGMRVIMRCAGRLIEAKNMPHEKGVLWDTLGKKRAVSGMGHGMAGIGMALMEAGRLSGSSEYCNAAEDALAFEHQAYDQDIGSWPDFRDSAVSKRYMHGLCSGAPGIGLAMLQCIRAGDKSACRREDLERAEKACQKIGYQYMDHICCGNSSVVEFLLENGKSEEAGCLLASMSATAKRDGYYSLMPPKYEKCADVSLFYGYSGIGYSLLHYARPNRINSVIL</sequence>
<organism evidence="3 4">
    <name type="scientific">Murimonas intestini</name>
    <dbReference type="NCBI Taxonomy" id="1337051"/>
    <lineage>
        <taxon>Bacteria</taxon>
        <taxon>Bacillati</taxon>
        <taxon>Bacillota</taxon>
        <taxon>Clostridia</taxon>
        <taxon>Lachnospirales</taxon>
        <taxon>Lachnospiraceae</taxon>
        <taxon>Murimonas</taxon>
    </lineage>
</organism>
<dbReference type="Proteomes" id="UP000245412">
    <property type="component" value="Unassembled WGS sequence"/>
</dbReference>
<dbReference type="EMBL" id="QGGY01000005">
    <property type="protein sequence ID" value="PWJ76068.1"/>
    <property type="molecule type" value="Genomic_DNA"/>
</dbReference>
<keyword evidence="1" id="KW-0479">Metal-binding</keyword>
<feature type="domain" description="Lantibiotic biosynthesis protein dehydration" evidence="2">
    <location>
        <begin position="327"/>
        <end position="447"/>
    </location>
</feature>
<dbReference type="InterPro" id="IPR017146">
    <property type="entry name" value="Lanti_2_LanM"/>
</dbReference>
<protein>
    <submittedName>
        <fullName evidence="3">Type 2 lantibiotic biosynthesis protein LanM</fullName>
    </submittedName>
</protein>
<reference evidence="3 4" key="1">
    <citation type="submission" date="2018-05" db="EMBL/GenBank/DDBJ databases">
        <authorList>
            <person name="Goeker M."/>
            <person name="Huntemann M."/>
            <person name="Clum A."/>
            <person name="Pillay M."/>
            <person name="Palaniappan K."/>
            <person name="Varghese N."/>
            <person name="Mikhailova N."/>
            <person name="Stamatis D."/>
            <person name="Reddy T."/>
            <person name="Daum C."/>
            <person name="Shapiro N."/>
            <person name="Ivanova N."/>
            <person name="Kyrpides N."/>
            <person name="Woyke T."/>
        </authorList>
    </citation>
    <scope>NUCLEOTIDE SEQUENCE [LARGE SCALE GENOMIC DNA]</scope>
    <source>
        <strain evidence="3 4">DSM 26524</strain>
    </source>
</reference>
<dbReference type="InterPro" id="IPR007822">
    <property type="entry name" value="LANC-like"/>
</dbReference>